<comment type="caution">
    <text evidence="1">The sequence shown here is derived from an EMBL/GenBank/DDBJ whole genome shotgun (WGS) entry which is preliminary data.</text>
</comment>
<gene>
    <name evidence="1" type="ORF">EZS28_007924</name>
</gene>
<accession>A0A5J4WNY3</accession>
<dbReference type="EMBL" id="SNRW01001397">
    <property type="protein sequence ID" value="KAA6396548.1"/>
    <property type="molecule type" value="Genomic_DNA"/>
</dbReference>
<name>A0A5J4WNY3_9EUKA</name>
<sequence length="104" mass="11711">MEHPQELSLLVTQLETLFNILENQYVQLAGLPFQERNQTGALREKLKQQMKQIVSVLDALNSCSVTARQIITSISRELDLHIMPNTPSVLFSPSTGLPFTYAPK</sequence>
<protein>
    <submittedName>
        <fullName evidence="1">Uncharacterized protein</fullName>
    </submittedName>
</protein>
<proteinExistence type="predicted"/>
<organism evidence="1 2">
    <name type="scientific">Streblomastix strix</name>
    <dbReference type="NCBI Taxonomy" id="222440"/>
    <lineage>
        <taxon>Eukaryota</taxon>
        <taxon>Metamonada</taxon>
        <taxon>Preaxostyla</taxon>
        <taxon>Oxymonadida</taxon>
        <taxon>Streblomastigidae</taxon>
        <taxon>Streblomastix</taxon>
    </lineage>
</organism>
<reference evidence="1 2" key="1">
    <citation type="submission" date="2019-03" db="EMBL/GenBank/DDBJ databases">
        <title>Single cell metagenomics reveals metabolic interactions within the superorganism composed of flagellate Streblomastix strix and complex community of Bacteroidetes bacteria on its surface.</title>
        <authorList>
            <person name="Treitli S.C."/>
            <person name="Kolisko M."/>
            <person name="Husnik F."/>
            <person name="Keeling P."/>
            <person name="Hampl V."/>
        </authorList>
    </citation>
    <scope>NUCLEOTIDE SEQUENCE [LARGE SCALE GENOMIC DNA]</scope>
    <source>
        <strain evidence="1">ST1C</strain>
    </source>
</reference>
<evidence type="ECO:0000313" key="2">
    <source>
        <dbReference type="Proteomes" id="UP000324800"/>
    </source>
</evidence>
<dbReference type="Proteomes" id="UP000324800">
    <property type="component" value="Unassembled WGS sequence"/>
</dbReference>
<dbReference type="AlphaFoldDB" id="A0A5J4WNY3"/>
<evidence type="ECO:0000313" key="1">
    <source>
        <dbReference type="EMBL" id="KAA6396548.1"/>
    </source>
</evidence>